<dbReference type="Proteomes" id="UP000439994">
    <property type="component" value="Unassembled WGS sequence"/>
</dbReference>
<keyword evidence="1" id="KW-0378">Hydrolase</keyword>
<accession>A0A6N8F4U1</accession>
<dbReference type="GO" id="GO:0004112">
    <property type="term" value="F:cyclic-nucleotide phosphodiesterase activity"/>
    <property type="evidence" value="ECO:0007669"/>
    <property type="project" value="UniProtKB-ARBA"/>
</dbReference>
<keyword evidence="6" id="KW-1185">Reference proteome</keyword>
<dbReference type="AlphaFoldDB" id="A0A6N8F4U1"/>
<dbReference type="PANTHER" id="PTHR45228:SF9">
    <property type="entry name" value="3'3'-CGAMP-SPECIFIC PHOSPHODIESTERASE 2"/>
    <property type="match status" value="1"/>
</dbReference>
<dbReference type="InterPro" id="IPR052020">
    <property type="entry name" value="Cyclic_di-GMP/3'3'-cGAMP_PDE"/>
</dbReference>
<reference evidence="5 6" key="1">
    <citation type="submission" date="2019-11" db="EMBL/GenBank/DDBJ databases">
        <title>P. haliotis isolates from Z. marina roots.</title>
        <authorList>
            <person name="Cohen M."/>
            <person name="Jospin G."/>
            <person name="Eisen J.A."/>
            <person name="Coil D.A."/>
        </authorList>
    </citation>
    <scope>NUCLEOTIDE SEQUENCE [LARGE SCALE GENOMIC DNA]</scope>
    <source>
        <strain evidence="5 6">UCD-MCMsp1aY</strain>
    </source>
</reference>
<name>A0A6N8F4U1_9GAMM</name>
<dbReference type="InterPro" id="IPR011006">
    <property type="entry name" value="CheY-like_superfamily"/>
</dbReference>
<dbReference type="Pfam" id="PF00072">
    <property type="entry name" value="Response_reg"/>
    <property type="match status" value="1"/>
</dbReference>
<dbReference type="InterPro" id="IPR001789">
    <property type="entry name" value="Sig_transdc_resp-reg_receiver"/>
</dbReference>
<dbReference type="Pfam" id="PF11849">
    <property type="entry name" value="DUF3369"/>
    <property type="match status" value="1"/>
</dbReference>
<keyword evidence="2" id="KW-0597">Phosphoprotein</keyword>
<dbReference type="OrthoDB" id="9787688at2"/>
<evidence type="ECO:0000313" key="6">
    <source>
        <dbReference type="Proteomes" id="UP000439994"/>
    </source>
</evidence>
<gene>
    <name evidence="5" type="ORF">GNP35_03735</name>
</gene>
<dbReference type="GO" id="GO:0000160">
    <property type="term" value="P:phosphorelay signal transduction system"/>
    <property type="evidence" value="ECO:0007669"/>
    <property type="project" value="InterPro"/>
</dbReference>
<dbReference type="InterPro" id="IPR021800">
    <property type="entry name" value="DUF3369"/>
</dbReference>
<evidence type="ECO:0000259" key="3">
    <source>
        <dbReference type="PROSITE" id="PS50110"/>
    </source>
</evidence>
<sequence length="510" mass="57525">MIDNDDAPLFSIEEFIEKKLDVKGWQILIVDDEPSIHTVTKLALNSFTFADKPLNFFNAYSGAEAKELLLKESNIAVILLDVVMETDSAGLDLVDFIRNEMVNHDVRIILRTGQPGQAPEYEVIQKYDINDYKEKTELTNQKLNTVIYSALRSYRDITAINRTRIGLERIIEATSSLLQENSLRKFAEGALQQLAAMMHIDAEVVLAQSTTAFAAKSNEQVKLLACIDHGTSNTKNELLRIKIANLLESKTIPRDRMVLEQNQTFYISTVGKHELVLFLEISKDIVEFDSNILEVFCRNISVAIENIRLNDELKQTQEEIVYSICEVAETRSKETGNHVRRVALYSKLIAQKVGLSSEEAEQIFLAAPLHDVGKIGIPDKILNKPGKLDADEWEIMKTHSDIGEAVLLSSNLPIMKAASTIAAQHHENWDGTGYPRGLKGNDIHVYGRIVALADVYDALMTSRCYKPAWDIDKVNQLILEESGKKFDPNLVSLFIDNKDTFLKIHQKYTD</sequence>
<dbReference type="SUPFAM" id="SSF52172">
    <property type="entry name" value="CheY-like"/>
    <property type="match status" value="1"/>
</dbReference>
<dbReference type="CDD" id="cd00077">
    <property type="entry name" value="HDc"/>
    <property type="match status" value="1"/>
</dbReference>
<dbReference type="InterPro" id="IPR003607">
    <property type="entry name" value="HD/PDEase_dom"/>
</dbReference>
<dbReference type="Gene3D" id="3.40.50.2300">
    <property type="match status" value="1"/>
</dbReference>
<protein>
    <submittedName>
        <fullName evidence="5">DUF3369 domain-containing protein</fullName>
    </submittedName>
</protein>
<comment type="caution">
    <text evidence="5">The sequence shown here is derived from an EMBL/GenBank/DDBJ whole genome shotgun (WGS) entry which is preliminary data.</text>
</comment>
<dbReference type="InterPro" id="IPR037522">
    <property type="entry name" value="HD_GYP_dom"/>
</dbReference>
<dbReference type="Gene3D" id="1.10.3210.10">
    <property type="entry name" value="Hypothetical protein af1432"/>
    <property type="match status" value="1"/>
</dbReference>
<dbReference type="SMART" id="SM00471">
    <property type="entry name" value="HDc"/>
    <property type="match status" value="1"/>
</dbReference>
<feature type="domain" description="HD-GYP" evidence="4">
    <location>
        <begin position="313"/>
        <end position="510"/>
    </location>
</feature>
<dbReference type="PROSITE" id="PS50110">
    <property type="entry name" value="RESPONSE_REGULATORY"/>
    <property type="match status" value="1"/>
</dbReference>
<dbReference type="SUPFAM" id="SSF109604">
    <property type="entry name" value="HD-domain/PDEase-like"/>
    <property type="match status" value="1"/>
</dbReference>
<dbReference type="FunFam" id="1.10.3210.10:FF:000018">
    <property type="entry name" value="Two-component system response regulator"/>
    <property type="match status" value="1"/>
</dbReference>
<evidence type="ECO:0000256" key="2">
    <source>
        <dbReference type="PROSITE-ProRule" id="PRU00169"/>
    </source>
</evidence>
<feature type="domain" description="Response regulatory" evidence="3">
    <location>
        <begin position="26"/>
        <end position="150"/>
    </location>
</feature>
<dbReference type="RefSeq" id="WP_155694662.1">
    <property type="nucleotide sequence ID" value="NZ_WOCD01000002.1"/>
</dbReference>
<dbReference type="PROSITE" id="PS51832">
    <property type="entry name" value="HD_GYP"/>
    <property type="match status" value="1"/>
</dbReference>
<evidence type="ECO:0000313" key="5">
    <source>
        <dbReference type="EMBL" id="MUH71676.1"/>
    </source>
</evidence>
<organism evidence="5 6">
    <name type="scientific">Psychrosphaera haliotis</name>
    <dbReference type="NCBI Taxonomy" id="555083"/>
    <lineage>
        <taxon>Bacteria</taxon>
        <taxon>Pseudomonadati</taxon>
        <taxon>Pseudomonadota</taxon>
        <taxon>Gammaproteobacteria</taxon>
        <taxon>Alteromonadales</taxon>
        <taxon>Pseudoalteromonadaceae</taxon>
        <taxon>Psychrosphaera</taxon>
    </lineage>
</organism>
<feature type="modified residue" description="4-aspartylphosphate" evidence="2">
    <location>
        <position position="81"/>
    </location>
</feature>
<dbReference type="Pfam" id="PF13487">
    <property type="entry name" value="HD_5"/>
    <property type="match status" value="1"/>
</dbReference>
<dbReference type="EMBL" id="WOCD01000002">
    <property type="protein sequence ID" value="MUH71676.1"/>
    <property type="molecule type" value="Genomic_DNA"/>
</dbReference>
<dbReference type="GO" id="GO:0009214">
    <property type="term" value="P:cyclic nucleotide catabolic process"/>
    <property type="evidence" value="ECO:0007669"/>
    <property type="project" value="UniProtKB-ARBA"/>
</dbReference>
<evidence type="ECO:0000256" key="1">
    <source>
        <dbReference type="ARBA" id="ARBA00022801"/>
    </source>
</evidence>
<dbReference type="SMART" id="SM00448">
    <property type="entry name" value="REC"/>
    <property type="match status" value="1"/>
</dbReference>
<dbReference type="PANTHER" id="PTHR45228">
    <property type="entry name" value="CYCLIC DI-GMP PHOSPHODIESTERASE TM_0186-RELATED"/>
    <property type="match status" value="1"/>
</dbReference>
<evidence type="ECO:0000259" key="4">
    <source>
        <dbReference type="PROSITE" id="PS51832"/>
    </source>
</evidence>
<proteinExistence type="predicted"/>